<feature type="domain" description="N-acetyltransferase" evidence="1">
    <location>
        <begin position="4"/>
        <end position="156"/>
    </location>
</feature>
<sequence length="156" mass="18117">MQDIKLRLATIEDLDALEEFEQAVIQYERPFAPQLKDGPIHYYAIEDLIKNENSCFVVAEYNNQLVASGYASMEEAEPTKKERFHAYLGFMYVVPEFRGKGINGMIVQHLIDWSKKHDLSEIVIELYAENQSALQAYKKIGFHPDLLKMRLNTEEE</sequence>
<evidence type="ECO:0000259" key="1">
    <source>
        <dbReference type="PROSITE" id="PS51186"/>
    </source>
</evidence>
<keyword evidence="2" id="KW-0808">Transferase</keyword>
<dbReference type="CDD" id="cd04301">
    <property type="entry name" value="NAT_SF"/>
    <property type="match status" value="1"/>
</dbReference>
<dbReference type="EMBL" id="QFRJ01000012">
    <property type="protein sequence ID" value="PWH84730.1"/>
    <property type="molecule type" value="Genomic_DNA"/>
</dbReference>
<dbReference type="Proteomes" id="UP000245370">
    <property type="component" value="Unassembled WGS sequence"/>
</dbReference>
<evidence type="ECO:0000313" key="2">
    <source>
        <dbReference type="EMBL" id="PWH84730.1"/>
    </source>
</evidence>
<dbReference type="GO" id="GO:0016747">
    <property type="term" value="F:acyltransferase activity, transferring groups other than amino-acyl groups"/>
    <property type="evidence" value="ECO:0007669"/>
    <property type="project" value="InterPro"/>
</dbReference>
<dbReference type="PANTHER" id="PTHR43072">
    <property type="entry name" value="N-ACETYLTRANSFERASE"/>
    <property type="match status" value="1"/>
</dbReference>
<dbReference type="InterPro" id="IPR016181">
    <property type="entry name" value="Acyl_CoA_acyltransferase"/>
</dbReference>
<dbReference type="SUPFAM" id="SSF55729">
    <property type="entry name" value="Acyl-CoA N-acyltransferases (Nat)"/>
    <property type="match status" value="1"/>
</dbReference>
<dbReference type="PROSITE" id="PS51186">
    <property type="entry name" value="GNAT"/>
    <property type="match status" value="1"/>
</dbReference>
<gene>
    <name evidence="2" type="ORF">DIT68_13260</name>
</gene>
<accession>A0A2U2XAF2</accession>
<comment type="caution">
    <text evidence="2">The sequence shown here is derived from an EMBL/GenBank/DDBJ whole genome shotgun (WGS) entry which is preliminary data.</text>
</comment>
<dbReference type="Gene3D" id="3.40.630.30">
    <property type="match status" value="1"/>
</dbReference>
<name>A0A2U2XAF2_9FLAO</name>
<dbReference type="Pfam" id="PF00583">
    <property type="entry name" value="Acetyltransf_1"/>
    <property type="match status" value="1"/>
</dbReference>
<reference evidence="2 3" key="2">
    <citation type="submission" date="2018-05" db="EMBL/GenBank/DDBJ databases">
        <authorList>
            <person name="Lanie J.A."/>
            <person name="Ng W.-L."/>
            <person name="Kazmierczak K.M."/>
            <person name="Andrzejewski T.M."/>
            <person name="Davidsen T.M."/>
            <person name="Wayne K.J."/>
            <person name="Tettelin H."/>
            <person name="Glass J.I."/>
            <person name="Rusch D."/>
            <person name="Podicherti R."/>
            <person name="Tsui H.-C.T."/>
            <person name="Winkler M.E."/>
        </authorList>
    </citation>
    <scope>NUCLEOTIDE SEQUENCE [LARGE SCALE GENOMIC DNA]</scope>
    <source>
        <strain evidence="2 3">C305</strain>
    </source>
</reference>
<dbReference type="AlphaFoldDB" id="A0A2U2XAF2"/>
<evidence type="ECO:0000313" key="3">
    <source>
        <dbReference type="Proteomes" id="UP000245370"/>
    </source>
</evidence>
<dbReference type="InterPro" id="IPR000182">
    <property type="entry name" value="GNAT_dom"/>
</dbReference>
<organism evidence="2 3">
    <name type="scientific">Brumimicrobium oceani</name>
    <dbReference type="NCBI Taxonomy" id="2100725"/>
    <lineage>
        <taxon>Bacteria</taxon>
        <taxon>Pseudomonadati</taxon>
        <taxon>Bacteroidota</taxon>
        <taxon>Flavobacteriia</taxon>
        <taxon>Flavobacteriales</taxon>
        <taxon>Crocinitomicaceae</taxon>
        <taxon>Brumimicrobium</taxon>
    </lineage>
</organism>
<protein>
    <submittedName>
        <fullName evidence="2">GNAT family N-acetyltransferase</fullName>
    </submittedName>
</protein>
<keyword evidence="3" id="KW-1185">Reference proteome</keyword>
<dbReference type="OrthoDB" id="1450704at2"/>
<proteinExistence type="predicted"/>
<reference evidence="2 3" key="1">
    <citation type="submission" date="2018-05" db="EMBL/GenBank/DDBJ databases">
        <title>Brumimicrobium oceani sp. nov., isolated from coastal sediment.</title>
        <authorList>
            <person name="Kou Y."/>
        </authorList>
    </citation>
    <scope>NUCLEOTIDE SEQUENCE [LARGE SCALE GENOMIC DNA]</scope>
    <source>
        <strain evidence="2 3">C305</strain>
    </source>
</reference>